<protein>
    <submittedName>
        <fullName evidence="14">SDR family oxidoreductase</fullName>
    </submittedName>
</protein>
<keyword evidence="7" id="KW-0520">NAD</keyword>
<keyword evidence="11" id="KW-0456">Lyase</keyword>
<dbReference type="UniPathway" id="UPA00796">
    <property type="reaction ID" value="UER00771"/>
</dbReference>
<dbReference type="Gene3D" id="3.40.50.720">
    <property type="entry name" value="NAD(P)-binding Rossmann-like Domain"/>
    <property type="match status" value="1"/>
</dbReference>
<dbReference type="GO" id="GO:0033320">
    <property type="term" value="P:UDP-D-xylose biosynthetic process"/>
    <property type="evidence" value="ECO:0007669"/>
    <property type="project" value="UniProtKB-UniPathway"/>
</dbReference>
<evidence type="ECO:0000256" key="11">
    <source>
        <dbReference type="ARBA" id="ARBA00023239"/>
    </source>
</evidence>
<sequence length="350" mass="39185">MNTVTEFKRLKPSAASQSARRAAAEKQRKVLIAGGAGFLGSRLCSRYLEYGYEVTCLDNLSTGRLCNLKQQSRNPKFTFIHHDVVNPINQKGRYDFIFNMACPASPPKYQSDPIQTMKTSIYGAFNLLDVARRSNAKILQASTSEIYGDPDVTPQTERYQGNVNTVGPRSCYDEGKRAAESIFHDHRETYGTDIRIARIFNTYGPGMDPLDGRVVSNFINQALDGQPITIYGDGSQSRSFCYLDDMVDGLITLMHTPGTHFEPINIGNPDEFTMVELANLILKKITTLSRITYSDLPEDDPKQRRPDISRAKKYLGWAPKIGLDQGLDRTIAYFKTETSQDNLSNPAVAR</sequence>
<dbReference type="InterPro" id="IPR044516">
    <property type="entry name" value="UXS-like"/>
</dbReference>
<keyword evidence="6" id="KW-1133">Transmembrane helix</keyword>
<dbReference type="RefSeq" id="WP_127748582.1">
    <property type="nucleotide sequence ID" value="NZ_CP033219.1"/>
</dbReference>
<dbReference type="PANTHER" id="PTHR43078">
    <property type="entry name" value="UDP-GLUCURONIC ACID DECARBOXYLASE-RELATED"/>
    <property type="match status" value="1"/>
</dbReference>
<dbReference type="InterPro" id="IPR001509">
    <property type="entry name" value="Epimerase_deHydtase"/>
</dbReference>
<evidence type="ECO:0000313" key="15">
    <source>
        <dbReference type="Proteomes" id="UP000283063"/>
    </source>
</evidence>
<feature type="domain" description="NAD-dependent epimerase/dehydratase" evidence="13">
    <location>
        <begin position="30"/>
        <end position="267"/>
    </location>
</feature>
<evidence type="ECO:0000256" key="8">
    <source>
        <dbReference type="ARBA" id="ARBA00023034"/>
    </source>
</evidence>
<keyword evidence="9" id="KW-0472">Membrane</keyword>
<name>A0A3T0N1Y5_9RHOB</name>
<evidence type="ECO:0000256" key="12">
    <source>
        <dbReference type="ARBA" id="ARBA00037859"/>
    </source>
</evidence>
<evidence type="ECO:0000256" key="5">
    <source>
        <dbReference type="ARBA" id="ARBA00022968"/>
    </source>
</evidence>
<comment type="subcellular location">
    <subcellularLocation>
        <location evidence="2">Golgi apparatus membrane</location>
        <topology evidence="2">Single-pass type II membrane protein</topology>
    </subcellularLocation>
    <subcellularLocation>
        <location evidence="12">Golgi apparatus</location>
        <location evidence="12">Golgi stack membrane</location>
    </subcellularLocation>
</comment>
<dbReference type="GO" id="GO:0048040">
    <property type="term" value="F:UDP-glucuronate decarboxylase activity"/>
    <property type="evidence" value="ECO:0007669"/>
    <property type="project" value="TreeGrafter"/>
</dbReference>
<keyword evidence="8" id="KW-0333">Golgi apparatus</keyword>
<keyword evidence="4" id="KW-0210">Decarboxylase</keyword>
<evidence type="ECO:0000256" key="4">
    <source>
        <dbReference type="ARBA" id="ARBA00022793"/>
    </source>
</evidence>
<keyword evidence="15" id="KW-1185">Reference proteome</keyword>
<evidence type="ECO:0000256" key="1">
    <source>
        <dbReference type="ARBA" id="ARBA00001911"/>
    </source>
</evidence>
<gene>
    <name evidence="14" type="ORF">EBB79_09050</name>
</gene>
<keyword evidence="3" id="KW-0812">Transmembrane</keyword>
<evidence type="ECO:0000256" key="7">
    <source>
        <dbReference type="ARBA" id="ARBA00023027"/>
    </source>
</evidence>
<dbReference type="PANTHER" id="PTHR43078:SF6">
    <property type="entry name" value="UDP-GLUCURONIC ACID DECARBOXYLASE 1"/>
    <property type="match status" value="1"/>
</dbReference>
<dbReference type="KEGG" id="sedi:EBB79_09050"/>
<evidence type="ECO:0000259" key="13">
    <source>
        <dbReference type="Pfam" id="PF01370"/>
    </source>
</evidence>
<dbReference type="GO" id="GO:0070403">
    <property type="term" value="F:NAD+ binding"/>
    <property type="evidence" value="ECO:0007669"/>
    <property type="project" value="InterPro"/>
</dbReference>
<dbReference type="OrthoDB" id="9801785at2"/>
<dbReference type="EMBL" id="CP033219">
    <property type="protein sequence ID" value="AZV78024.1"/>
    <property type="molecule type" value="Genomic_DNA"/>
</dbReference>
<accession>A0A3T0N1Y5</accession>
<organism evidence="14 15">
    <name type="scientific">Parasedimentitalea marina</name>
    <dbReference type="NCBI Taxonomy" id="2483033"/>
    <lineage>
        <taxon>Bacteria</taxon>
        <taxon>Pseudomonadati</taxon>
        <taxon>Pseudomonadota</taxon>
        <taxon>Alphaproteobacteria</taxon>
        <taxon>Rhodobacterales</taxon>
        <taxon>Paracoccaceae</taxon>
        <taxon>Parasedimentitalea</taxon>
    </lineage>
</organism>
<comment type="cofactor">
    <cofactor evidence="1">
        <name>NAD(+)</name>
        <dbReference type="ChEBI" id="CHEBI:57540"/>
    </cofactor>
</comment>
<dbReference type="Proteomes" id="UP000283063">
    <property type="component" value="Chromosome"/>
</dbReference>
<dbReference type="InterPro" id="IPR036291">
    <property type="entry name" value="NAD(P)-bd_dom_sf"/>
</dbReference>
<keyword evidence="5" id="KW-0735">Signal-anchor</keyword>
<evidence type="ECO:0000313" key="14">
    <source>
        <dbReference type="EMBL" id="AZV78024.1"/>
    </source>
</evidence>
<dbReference type="GO" id="GO:0042732">
    <property type="term" value="P:D-xylose metabolic process"/>
    <property type="evidence" value="ECO:0007669"/>
    <property type="project" value="InterPro"/>
</dbReference>
<dbReference type="GO" id="GO:0005737">
    <property type="term" value="C:cytoplasm"/>
    <property type="evidence" value="ECO:0007669"/>
    <property type="project" value="TreeGrafter"/>
</dbReference>
<dbReference type="Pfam" id="PF01370">
    <property type="entry name" value="Epimerase"/>
    <property type="match status" value="1"/>
</dbReference>
<keyword evidence="10" id="KW-0325">Glycoprotein</keyword>
<dbReference type="SUPFAM" id="SSF51735">
    <property type="entry name" value="NAD(P)-binding Rossmann-fold domains"/>
    <property type="match status" value="1"/>
</dbReference>
<evidence type="ECO:0000256" key="9">
    <source>
        <dbReference type="ARBA" id="ARBA00023136"/>
    </source>
</evidence>
<evidence type="ECO:0000256" key="10">
    <source>
        <dbReference type="ARBA" id="ARBA00023180"/>
    </source>
</evidence>
<dbReference type="CDD" id="cd05230">
    <property type="entry name" value="UGD_SDR_e"/>
    <property type="match status" value="1"/>
</dbReference>
<dbReference type="FunFam" id="3.40.50.720:FF:000065">
    <property type="entry name" value="UDP-glucuronic acid decarboxylase 1"/>
    <property type="match status" value="1"/>
</dbReference>
<evidence type="ECO:0000256" key="6">
    <source>
        <dbReference type="ARBA" id="ARBA00022989"/>
    </source>
</evidence>
<dbReference type="AlphaFoldDB" id="A0A3T0N1Y5"/>
<reference evidence="14 15" key="1">
    <citation type="submission" date="2018-10" db="EMBL/GenBank/DDBJ databases">
        <title>Parasedimentitalea marina sp. nov., a psychrophilic bacterium isolated from deep seawater of the New Britain Trench.</title>
        <authorList>
            <person name="Cao J."/>
        </authorList>
    </citation>
    <scope>NUCLEOTIDE SEQUENCE [LARGE SCALE GENOMIC DNA]</scope>
    <source>
        <strain evidence="14 15">W43</strain>
    </source>
</reference>
<proteinExistence type="predicted"/>
<evidence type="ECO:0000256" key="2">
    <source>
        <dbReference type="ARBA" id="ARBA00004323"/>
    </source>
</evidence>
<evidence type="ECO:0000256" key="3">
    <source>
        <dbReference type="ARBA" id="ARBA00022692"/>
    </source>
</evidence>